<dbReference type="eggNOG" id="ENOG502QTV3">
    <property type="taxonomic scope" value="Eukaryota"/>
</dbReference>
<dbReference type="Pfam" id="PF15245">
    <property type="entry name" value="VGLL4"/>
    <property type="match status" value="1"/>
</dbReference>
<sequence>MLFLRMDLLNFQYLDKMNNIGILCYEGTRAAGRASYRGGDGRNNGAGRVGAQRGPGQVAIPARPRSLIWLPGEAALRGEPRMQTLPVTSALSSHRTGPPPISPSKRKFSLEPGDEGLDCEADHVAKMGRIFSPHLNKATNGDCRKDPRERSRSPIERAVAPTMGLHGSHLYASLPSLGVEQPLALTKSSGDAGRVRAAGLSPTLTPVERQQNRPSVITCASAGARNCNLSHCPIAHSGCAAPGPTSYRRPPSGEERNPRTDPRDNRNDCTWGPCAEAKHIPEVGSVPTDRRVKTVCTQRGSLGNKEEERTTLAVIIVTTESDVGRCHQEEGKQFPICEVVPFKSQVALGTSSFQVRLEAQHRTRPPPTRRQAEVEAGAETQSCRVISEKLSAQRTPVHRLPMATALADQAGRRDTQAALKAA</sequence>
<feature type="region of interest" description="Disordered" evidence="1">
    <location>
        <begin position="358"/>
        <end position="378"/>
    </location>
</feature>
<gene>
    <name evidence="2" type="ORF">H920_00804</name>
</gene>
<protein>
    <submittedName>
        <fullName evidence="2">Transcription cofactor vestigial-like protein 4</fullName>
    </submittedName>
</protein>
<dbReference type="PANTHER" id="PTHR17604:SF1">
    <property type="entry name" value="TRANSCRIPTION COFACTOR VESTIGIAL-LIKE PROTEIN 4"/>
    <property type="match status" value="1"/>
</dbReference>
<feature type="compositionally biased region" description="Basic and acidic residues" evidence="1">
    <location>
        <begin position="251"/>
        <end position="267"/>
    </location>
</feature>
<dbReference type="PANTHER" id="PTHR17604">
    <property type="entry name" value="TRANSCRIPTION COFACTOR VESTIGIAL-LIKE PROTEIN 4"/>
    <property type="match status" value="1"/>
</dbReference>
<dbReference type="InterPro" id="IPR028184">
    <property type="entry name" value="VGLL4"/>
</dbReference>
<feature type="region of interest" description="Disordered" evidence="1">
    <location>
        <begin position="240"/>
        <end position="269"/>
    </location>
</feature>
<reference evidence="2 3" key="1">
    <citation type="submission" date="2013-11" db="EMBL/GenBank/DDBJ databases">
        <title>The Damaraland mole rat (Fukomys damarensis) genome and evolution of African mole rats.</title>
        <authorList>
            <person name="Gladyshev V.N."/>
            <person name="Fang X."/>
        </authorList>
    </citation>
    <scope>NUCLEOTIDE SEQUENCE [LARGE SCALE GENOMIC DNA]</scope>
    <source>
        <tissue evidence="2">Liver</tissue>
    </source>
</reference>
<keyword evidence="3" id="KW-1185">Reference proteome</keyword>
<dbReference type="Proteomes" id="UP000028990">
    <property type="component" value="Unassembled WGS sequence"/>
</dbReference>
<accession>A0A091E5F7</accession>
<dbReference type="AlphaFoldDB" id="A0A091E5F7"/>
<dbReference type="STRING" id="885580.ENSFDAP00000013826"/>
<organism evidence="2 3">
    <name type="scientific">Fukomys damarensis</name>
    <name type="common">Damaraland mole rat</name>
    <name type="synonym">Cryptomys damarensis</name>
    <dbReference type="NCBI Taxonomy" id="885580"/>
    <lineage>
        <taxon>Eukaryota</taxon>
        <taxon>Metazoa</taxon>
        <taxon>Chordata</taxon>
        <taxon>Craniata</taxon>
        <taxon>Vertebrata</taxon>
        <taxon>Euteleostomi</taxon>
        <taxon>Mammalia</taxon>
        <taxon>Eutheria</taxon>
        <taxon>Euarchontoglires</taxon>
        <taxon>Glires</taxon>
        <taxon>Rodentia</taxon>
        <taxon>Hystricomorpha</taxon>
        <taxon>Bathyergidae</taxon>
        <taxon>Fukomys</taxon>
    </lineage>
</organism>
<dbReference type="EMBL" id="KN120733">
    <property type="protein sequence ID" value="KFO37790.1"/>
    <property type="molecule type" value="Genomic_DNA"/>
</dbReference>
<dbReference type="GO" id="GO:0001223">
    <property type="term" value="F:transcription coactivator binding"/>
    <property type="evidence" value="ECO:0007669"/>
    <property type="project" value="TreeGrafter"/>
</dbReference>
<evidence type="ECO:0000313" key="3">
    <source>
        <dbReference type="Proteomes" id="UP000028990"/>
    </source>
</evidence>
<name>A0A091E5F7_FUKDA</name>
<feature type="region of interest" description="Disordered" evidence="1">
    <location>
        <begin position="88"/>
        <end position="109"/>
    </location>
</feature>
<evidence type="ECO:0000313" key="2">
    <source>
        <dbReference type="EMBL" id="KFO37790.1"/>
    </source>
</evidence>
<evidence type="ECO:0000256" key="1">
    <source>
        <dbReference type="SAM" id="MobiDB-lite"/>
    </source>
</evidence>
<dbReference type="GO" id="GO:0045892">
    <property type="term" value="P:negative regulation of DNA-templated transcription"/>
    <property type="evidence" value="ECO:0007669"/>
    <property type="project" value="TreeGrafter"/>
</dbReference>
<proteinExistence type="predicted"/>